<dbReference type="AlphaFoldDB" id="A0A1H1BQN7"/>
<name>A0A1H1BQN7_9BURK</name>
<reference evidence="2" key="1">
    <citation type="submission" date="2016-10" db="EMBL/GenBank/DDBJ databases">
        <authorList>
            <person name="Varghese N."/>
            <person name="Submissions S."/>
        </authorList>
    </citation>
    <scope>NUCLEOTIDE SEQUENCE [LARGE SCALE GENOMIC DNA]</scope>
    <source>
        <strain evidence="2">DUS833</strain>
    </source>
</reference>
<dbReference type="SUPFAM" id="SSF101386">
    <property type="entry name" value="all-alpha NTP pyrophosphatases"/>
    <property type="match status" value="1"/>
</dbReference>
<evidence type="ECO:0000313" key="2">
    <source>
        <dbReference type="Proteomes" id="UP000199365"/>
    </source>
</evidence>
<dbReference type="EMBL" id="FNKX01000001">
    <property type="protein sequence ID" value="SDQ54305.1"/>
    <property type="molecule type" value="Genomic_DNA"/>
</dbReference>
<dbReference type="InterPro" id="IPR025984">
    <property type="entry name" value="DCTPP"/>
</dbReference>
<evidence type="ECO:0000313" key="1">
    <source>
        <dbReference type="EMBL" id="SDQ54305.1"/>
    </source>
</evidence>
<dbReference type="STRING" id="157910.SAMN05445850_0937"/>
<protein>
    <submittedName>
        <fullName evidence="1">NTP pyrophosphatase, house-cleaning of non-canonical NTPs</fullName>
    </submittedName>
</protein>
<dbReference type="PANTHER" id="PTHR46523">
    <property type="entry name" value="DCTP PYROPHOSPHATASE 1"/>
    <property type="match status" value="1"/>
</dbReference>
<keyword evidence="2" id="KW-1185">Reference proteome</keyword>
<dbReference type="GO" id="GO:0047429">
    <property type="term" value="F:nucleoside triphosphate diphosphatase activity"/>
    <property type="evidence" value="ECO:0007669"/>
    <property type="project" value="InterPro"/>
</dbReference>
<dbReference type="Proteomes" id="UP000199365">
    <property type="component" value="Unassembled WGS sequence"/>
</dbReference>
<dbReference type="CDD" id="cd11537">
    <property type="entry name" value="NTP-PPase_RS21-C6_like"/>
    <property type="match status" value="1"/>
</dbReference>
<accession>A0A1H1BQN7</accession>
<dbReference type="PIRSF" id="PIRSF029826">
    <property type="entry name" value="UCP029826_pph"/>
    <property type="match status" value="1"/>
</dbReference>
<dbReference type="Pfam" id="PF12643">
    <property type="entry name" value="MazG-like"/>
    <property type="match status" value="1"/>
</dbReference>
<dbReference type="Gene3D" id="1.10.287.1080">
    <property type="entry name" value="MazG-like"/>
    <property type="match status" value="1"/>
</dbReference>
<sequence length="139" mass="15711">MAGNRGIGWRKLDVRFDNYPDSNMTIDELLEQLLAFRDARDWRQFHTLRNLIVSTGIEAGELLETIQWKTDAQIDALLGDPAQSTNLRHECADVFMYLLLVAHTAGFDLVDAAAEKLKLNEARYPIDKAKGTAAKYSEL</sequence>
<proteinExistence type="predicted"/>
<gene>
    <name evidence="1" type="ORF">SAMN05445850_0937</name>
</gene>
<organism evidence="1 2">
    <name type="scientific">Paraburkholderia tuberum</name>
    <dbReference type="NCBI Taxonomy" id="157910"/>
    <lineage>
        <taxon>Bacteria</taxon>
        <taxon>Pseudomonadati</taxon>
        <taxon>Pseudomonadota</taxon>
        <taxon>Betaproteobacteria</taxon>
        <taxon>Burkholderiales</taxon>
        <taxon>Burkholderiaceae</taxon>
        <taxon>Paraburkholderia</taxon>
    </lineage>
</organism>
<dbReference type="GO" id="GO:0009143">
    <property type="term" value="P:nucleoside triphosphate catabolic process"/>
    <property type="evidence" value="ECO:0007669"/>
    <property type="project" value="InterPro"/>
</dbReference>
<dbReference type="PANTHER" id="PTHR46523:SF1">
    <property type="entry name" value="DCTP PYROPHOSPHATASE 1"/>
    <property type="match status" value="1"/>
</dbReference>
<dbReference type="InterPro" id="IPR052555">
    <property type="entry name" value="dCTP_Pyrophosphatase"/>
</dbReference>